<dbReference type="InterPro" id="IPR033756">
    <property type="entry name" value="YlxH/NBP35"/>
</dbReference>
<dbReference type="AlphaFoldDB" id="A0A8S3XNV8"/>
<keyword evidence="5" id="KW-0408">Iron</keyword>
<keyword evidence="9" id="KW-1185">Reference proteome</keyword>
<dbReference type="PANTHER" id="PTHR42961:SF2">
    <property type="entry name" value="IRON-SULFUR PROTEIN NUBPL"/>
    <property type="match status" value="1"/>
</dbReference>
<dbReference type="OrthoDB" id="1741334at2759"/>
<evidence type="ECO:0000256" key="2">
    <source>
        <dbReference type="ARBA" id="ARBA00022723"/>
    </source>
</evidence>
<comment type="similarity">
    <text evidence="7">Belongs to the Mrp/NBP35 ATP-binding proteins family.</text>
</comment>
<dbReference type="InterPro" id="IPR019591">
    <property type="entry name" value="Mrp/NBP35_ATP-bd"/>
</dbReference>
<dbReference type="GO" id="GO:0051539">
    <property type="term" value="F:4 iron, 4 sulfur cluster binding"/>
    <property type="evidence" value="ECO:0007669"/>
    <property type="project" value="UniProtKB-KW"/>
</dbReference>
<evidence type="ECO:0000256" key="5">
    <source>
        <dbReference type="ARBA" id="ARBA00023004"/>
    </source>
</evidence>
<keyword evidence="1" id="KW-0004">4Fe-4S</keyword>
<evidence type="ECO:0000256" key="1">
    <source>
        <dbReference type="ARBA" id="ARBA00022485"/>
    </source>
</evidence>
<evidence type="ECO:0000256" key="3">
    <source>
        <dbReference type="ARBA" id="ARBA00022741"/>
    </source>
</evidence>
<evidence type="ECO:0000256" key="4">
    <source>
        <dbReference type="ARBA" id="ARBA00022840"/>
    </source>
</evidence>
<dbReference type="Proteomes" id="UP000691718">
    <property type="component" value="Unassembled WGS sequence"/>
</dbReference>
<dbReference type="GO" id="GO:0005524">
    <property type="term" value="F:ATP binding"/>
    <property type="evidence" value="ECO:0007669"/>
    <property type="project" value="UniProtKB-KW"/>
</dbReference>
<evidence type="ECO:0000313" key="8">
    <source>
        <dbReference type="EMBL" id="CAG5035175.1"/>
    </source>
</evidence>
<comment type="caution">
    <text evidence="8">The sequence shown here is derived from an EMBL/GenBank/DDBJ whole genome shotgun (WGS) entry which is preliminary data.</text>
</comment>
<evidence type="ECO:0000313" key="9">
    <source>
        <dbReference type="Proteomes" id="UP000691718"/>
    </source>
</evidence>
<keyword evidence="4" id="KW-0067">ATP-binding</keyword>
<dbReference type="PANTHER" id="PTHR42961">
    <property type="entry name" value="IRON-SULFUR PROTEIN NUBPL"/>
    <property type="match status" value="1"/>
</dbReference>
<reference evidence="8" key="1">
    <citation type="submission" date="2021-04" db="EMBL/GenBank/DDBJ databases">
        <authorList>
            <person name="Tunstrom K."/>
        </authorList>
    </citation>
    <scope>NUCLEOTIDE SEQUENCE</scope>
</reference>
<dbReference type="GO" id="GO:0005739">
    <property type="term" value="C:mitochondrion"/>
    <property type="evidence" value="ECO:0007669"/>
    <property type="project" value="TreeGrafter"/>
</dbReference>
<sequence>MLQRFAELREAVTATLLLSNFKGTYLEENDWIIIQDLQCVLKPFDEVSTRMSGEKYFMGGEVIPITQGLLGTLDTLELRDGLHDVVKVVLKRLKKETSERFRNLEFSRTLALSNFLDPRFKIFMFPYRQAEETKKNVIELVAETIAKAKQPTAPALATTQNTRDTEPSIWNIYRTAIAKIEPKGTPLSRAIAEVQRVWGQSLITNIKTSVSIFSIRLKHNKNDLENHQTKIMSRGLPEKKPLPGVKSIILVASGKGGVGKTTTAVNLACAMKVIEPDKEIGLLDADVFGPSVPLMMNISGEPMLNDDNLIEPLLNYGVKCMSMGLLVSGENAVVWRGLMVMQALDRLTRHVAWGPLDCLVVDTPPGTGDTHLSLAQNLPIDGKYLHISYGV</sequence>
<dbReference type="EMBL" id="CAJQZP010001271">
    <property type="protein sequence ID" value="CAG5035175.1"/>
    <property type="molecule type" value="Genomic_DNA"/>
</dbReference>
<dbReference type="GO" id="GO:0046872">
    <property type="term" value="F:metal ion binding"/>
    <property type="evidence" value="ECO:0007669"/>
    <property type="project" value="UniProtKB-KW"/>
</dbReference>
<dbReference type="Pfam" id="PF10609">
    <property type="entry name" value="ParA"/>
    <property type="match status" value="1"/>
</dbReference>
<dbReference type="GO" id="GO:0032981">
    <property type="term" value="P:mitochondrial respiratory chain complex I assembly"/>
    <property type="evidence" value="ECO:0007669"/>
    <property type="project" value="TreeGrafter"/>
</dbReference>
<dbReference type="CDD" id="cd02037">
    <property type="entry name" value="Mrp_NBP35"/>
    <property type="match status" value="1"/>
</dbReference>
<keyword evidence="3" id="KW-0547">Nucleotide-binding</keyword>
<keyword evidence="6" id="KW-0411">Iron-sulfur</keyword>
<dbReference type="InterPro" id="IPR044304">
    <property type="entry name" value="NUBPL-like"/>
</dbReference>
<evidence type="ECO:0000256" key="6">
    <source>
        <dbReference type="ARBA" id="ARBA00023014"/>
    </source>
</evidence>
<evidence type="ECO:0000256" key="7">
    <source>
        <dbReference type="ARBA" id="ARBA00024036"/>
    </source>
</evidence>
<name>A0A8S3XNV8_PARAO</name>
<keyword evidence="2" id="KW-0479">Metal-binding</keyword>
<proteinExistence type="inferred from homology"/>
<dbReference type="GO" id="GO:0016226">
    <property type="term" value="P:iron-sulfur cluster assembly"/>
    <property type="evidence" value="ECO:0007669"/>
    <property type="project" value="InterPro"/>
</dbReference>
<protein>
    <submittedName>
        <fullName evidence="8">(apollo) hypothetical protein</fullName>
    </submittedName>
</protein>
<organism evidence="8 9">
    <name type="scientific">Parnassius apollo</name>
    <name type="common">Apollo butterfly</name>
    <name type="synonym">Papilio apollo</name>
    <dbReference type="NCBI Taxonomy" id="110799"/>
    <lineage>
        <taxon>Eukaryota</taxon>
        <taxon>Metazoa</taxon>
        <taxon>Ecdysozoa</taxon>
        <taxon>Arthropoda</taxon>
        <taxon>Hexapoda</taxon>
        <taxon>Insecta</taxon>
        <taxon>Pterygota</taxon>
        <taxon>Neoptera</taxon>
        <taxon>Endopterygota</taxon>
        <taxon>Lepidoptera</taxon>
        <taxon>Glossata</taxon>
        <taxon>Ditrysia</taxon>
        <taxon>Papilionoidea</taxon>
        <taxon>Papilionidae</taxon>
        <taxon>Parnassiinae</taxon>
        <taxon>Parnassini</taxon>
        <taxon>Parnassius</taxon>
        <taxon>Parnassius</taxon>
    </lineage>
</organism>
<accession>A0A8S3XNV8</accession>
<dbReference type="GO" id="GO:0140663">
    <property type="term" value="F:ATP-dependent FeS chaperone activity"/>
    <property type="evidence" value="ECO:0007669"/>
    <property type="project" value="InterPro"/>
</dbReference>
<gene>
    <name evidence="8" type="ORF">PAPOLLO_LOCUS20497</name>
</gene>